<evidence type="ECO:0000313" key="4">
    <source>
        <dbReference type="Proteomes" id="UP001056035"/>
    </source>
</evidence>
<dbReference type="SUPFAM" id="SSF51445">
    <property type="entry name" value="(Trans)glycosidases"/>
    <property type="match status" value="1"/>
</dbReference>
<protein>
    <submittedName>
        <fullName evidence="3">Ig-like domain-containing protein</fullName>
    </submittedName>
</protein>
<dbReference type="PANTHER" id="PTHR12631">
    <property type="entry name" value="ALPHA-L-IDURONIDASE"/>
    <property type="match status" value="1"/>
</dbReference>
<evidence type="ECO:0000313" key="3">
    <source>
        <dbReference type="EMBL" id="UTI64236.1"/>
    </source>
</evidence>
<dbReference type="PANTHER" id="PTHR12631:SF10">
    <property type="entry name" value="BETA-XYLOSIDASE-LIKE PROTEIN-RELATED"/>
    <property type="match status" value="1"/>
</dbReference>
<feature type="signal peptide" evidence="2">
    <location>
        <begin position="1"/>
        <end position="31"/>
    </location>
</feature>
<proteinExistence type="predicted"/>
<dbReference type="InterPro" id="IPR017853">
    <property type="entry name" value="GH"/>
</dbReference>
<dbReference type="InterPro" id="IPR051923">
    <property type="entry name" value="Glycosyl_Hydrolase_39"/>
</dbReference>
<dbReference type="Gene3D" id="3.20.20.80">
    <property type="entry name" value="Glycosidases"/>
    <property type="match status" value="1"/>
</dbReference>
<dbReference type="InterPro" id="IPR013783">
    <property type="entry name" value="Ig-like_fold"/>
</dbReference>
<dbReference type="RefSeq" id="WP_254570947.1">
    <property type="nucleotide sequence ID" value="NZ_CP098502.1"/>
</dbReference>
<sequence>MLRARPVLRLARLTTMLCAALALGAPAAAHAAAPAVNIDAPSDQRVDQALATGAKIVRLFVNWNQLEPNGPGLPSTDPGAASALSQYDTAIRRLNAGGAKPMFVVLGTPSWASGSTDDLVPPTDPQTYANFFGKFVRHTQSVGSVAAYEVWNEEDAAEFWHGPNPGAAAYAPMLRAAYAAAKPVAGDAAILVGPTTGNNASFVQGLYDLGLKGSFDGVAVHTDTACLSLGPDFYYREDPGARLGQYTFLGYRAIRDVMVANNDPGPRIWMTEMGWSSTNGGPTSCQRGTGAGNRPSGVSEATQASFLTQAYGCLARDPYVVVGAWFTLSDARRYTPDEINHYGLLDVSGAPKPSYAAFRQVAAAGGGAAGPCGDFTPPTVSFISPAPNQGFTGSLLIQVTATDGADPGVTPAGLNRISYLVDGQPAFYRFSDLPAVGDTVSLNWLRAADLSDGLHTISAEATDKLGNVARTTVTVMKGAQYVGNVSYATAFEIASAKGRPSCRGRLCSLKGRLTGPANQSLSGRVRIEWQLLVRMRVKSHVKGRKRYVMKWVTFHKGGSSAMKPFTFTQRLKRGGKWRVHVYYEGAPPLTASKTPWITLSA</sequence>
<organism evidence="3 4">
    <name type="scientific">Paraconexibacter antarcticus</name>
    <dbReference type="NCBI Taxonomy" id="2949664"/>
    <lineage>
        <taxon>Bacteria</taxon>
        <taxon>Bacillati</taxon>
        <taxon>Actinomycetota</taxon>
        <taxon>Thermoleophilia</taxon>
        <taxon>Solirubrobacterales</taxon>
        <taxon>Paraconexibacteraceae</taxon>
        <taxon>Paraconexibacter</taxon>
    </lineage>
</organism>
<name>A0ABY5DQD8_9ACTN</name>
<keyword evidence="2" id="KW-0732">Signal</keyword>
<accession>A0ABY5DQD8</accession>
<dbReference type="Pfam" id="PF17957">
    <property type="entry name" value="Big_7"/>
    <property type="match status" value="1"/>
</dbReference>
<feature type="chain" id="PRO_5046840143" evidence="2">
    <location>
        <begin position="32"/>
        <end position="601"/>
    </location>
</feature>
<reference evidence="3 4" key="1">
    <citation type="submission" date="2022-06" db="EMBL/GenBank/DDBJ databases">
        <title>Paraconexibacter antarcticus.</title>
        <authorList>
            <person name="Kim C.S."/>
        </authorList>
    </citation>
    <scope>NUCLEOTIDE SEQUENCE [LARGE SCALE GENOMIC DNA]</scope>
    <source>
        <strain evidence="3 4">02-257</strain>
    </source>
</reference>
<keyword evidence="4" id="KW-1185">Reference proteome</keyword>
<gene>
    <name evidence="3" type="ORF">NBH00_23215</name>
</gene>
<dbReference type="Gene3D" id="2.60.40.10">
    <property type="entry name" value="Immunoglobulins"/>
    <property type="match status" value="1"/>
</dbReference>
<evidence type="ECO:0000256" key="2">
    <source>
        <dbReference type="SAM" id="SignalP"/>
    </source>
</evidence>
<dbReference type="EMBL" id="CP098502">
    <property type="protein sequence ID" value="UTI64236.1"/>
    <property type="molecule type" value="Genomic_DNA"/>
</dbReference>
<evidence type="ECO:0000256" key="1">
    <source>
        <dbReference type="SAM" id="MobiDB-lite"/>
    </source>
</evidence>
<feature type="region of interest" description="Disordered" evidence="1">
    <location>
        <begin position="279"/>
        <end position="298"/>
    </location>
</feature>
<dbReference type="Proteomes" id="UP001056035">
    <property type="component" value="Chromosome"/>
</dbReference>